<evidence type="ECO:0000313" key="1">
    <source>
        <dbReference type="EMBL" id="SBW26022.1"/>
    </source>
</evidence>
<keyword evidence="2" id="KW-1185">Reference proteome</keyword>
<name>A0A1C3P893_9ACTN</name>
<accession>A0A1C3P893</accession>
<dbReference type="EMBL" id="FLUV01001991">
    <property type="protein sequence ID" value="SBW26022.1"/>
    <property type="molecule type" value="Genomic_DNA"/>
</dbReference>
<reference evidence="2" key="1">
    <citation type="submission" date="2016-02" db="EMBL/GenBank/DDBJ databases">
        <authorList>
            <person name="Wibberg D."/>
        </authorList>
    </citation>
    <scope>NUCLEOTIDE SEQUENCE [LARGE SCALE GENOMIC DNA]</scope>
</reference>
<gene>
    <name evidence="1" type="ORF">FDG2_4755</name>
</gene>
<evidence type="ECO:0000313" key="2">
    <source>
        <dbReference type="Proteomes" id="UP000199013"/>
    </source>
</evidence>
<organism evidence="1 2">
    <name type="scientific">Candidatus Protofrankia californiensis</name>
    <dbReference type="NCBI Taxonomy" id="1839754"/>
    <lineage>
        <taxon>Bacteria</taxon>
        <taxon>Bacillati</taxon>
        <taxon>Actinomycetota</taxon>
        <taxon>Actinomycetes</taxon>
        <taxon>Frankiales</taxon>
        <taxon>Frankiaceae</taxon>
        <taxon>Protofrankia</taxon>
    </lineage>
</organism>
<dbReference type="Proteomes" id="UP000199013">
    <property type="component" value="Unassembled WGS sequence"/>
</dbReference>
<proteinExistence type="predicted"/>
<protein>
    <submittedName>
        <fullName evidence="1">Uncharacterized protein</fullName>
    </submittedName>
</protein>
<sequence>MDVFRGSATGAGVAGVFVTADPGKRDVEVKILIDCTADEIERVRILLHDVLEIGGLLVPRSAETATD</sequence>
<dbReference type="AlphaFoldDB" id="A0A1C3P893"/>